<name>A0AAD6XDH3_9AGAR</name>
<proteinExistence type="predicted"/>
<comment type="caution">
    <text evidence="1">The sequence shown here is derived from an EMBL/GenBank/DDBJ whole genome shotgun (WGS) entry which is preliminary data.</text>
</comment>
<reference evidence="1" key="1">
    <citation type="submission" date="2023-03" db="EMBL/GenBank/DDBJ databases">
        <title>Massive genome expansion in bonnet fungi (Mycena s.s.) driven by repeated elements and novel gene families across ecological guilds.</title>
        <authorList>
            <consortium name="Lawrence Berkeley National Laboratory"/>
            <person name="Harder C.B."/>
            <person name="Miyauchi S."/>
            <person name="Viragh M."/>
            <person name="Kuo A."/>
            <person name="Thoen E."/>
            <person name="Andreopoulos B."/>
            <person name="Lu D."/>
            <person name="Skrede I."/>
            <person name="Drula E."/>
            <person name="Henrissat B."/>
            <person name="Morin E."/>
            <person name="Kohler A."/>
            <person name="Barry K."/>
            <person name="LaButti K."/>
            <person name="Morin E."/>
            <person name="Salamov A."/>
            <person name="Lipzen A."/>
            <person name="Mereny Z."/>
            <person name="Hegedus B."/>
            <person name="Baldrian P."/>
            <person name="Stursova M."/>
            <person name="Weitz H."/>
            <person name="Taylor A."/>
            <person name="Grigoriev I.V."/>
            <person name="Nagy L.G."/>
            <person name="Martin F."/>
            <person name="Kauserud H."/>
        </authorList>
    </citation>
    <scope>NUCLEOTIDE SEQUENCE</scope>
    <source>
        <strain evidence="1">CBHHK173m</strain>
    </source>
</reference>
<evidence type="ECO:0000313" key="2">
    <source>
        <dbReference type="Proteomes" id="UP001222325"/>
    </source>
</evidence>
<accession>A0AAD6XDH3</accession>
<gene>
    <name evidence="1" type="ORF">B0H15DRAFT_958392</name>
</gene>
<dbReference type="AlphaFoldDB" id="A0AAD6XDH3"/>
<evidence type="ECO:0000313" key="1">
    <source>
        <dbReference type="EMBL" id="KAJ7065990.1"/>
    </source>
</evidence>
<dbReference type="Proteomes" id="UP001222325">
    <property type="component" value="Unassembled WGS sequence"/>
</dbReference>
<organism evidence="1 2">
    <name type="scientific">Mycena belliarum</name>
    <dbReference type="NCBI Taxonomy" id="1033014"/>
    <lineage>
        <taxon>Eukaryota</taxon>
        <taxon>Fungi</taxon>
        <taxon>Dikarya</taxon>
        <taxon>Basidiomycota</taxon>
        <taxon>Agaricomycotina</taxon>
        <taxon>Agaricomycetes</taxon>
        <taxon>Agaricomycetidae</taxon>
        <taxon>Agaricales</taxon>
        <taxon>Marasmiineae</taxon>
        <taxon>Mycenaceae</taxon>
        <taxon>Mycena</taxon>
    </lineage>
</organism>
<sequence length="108" mass="11791">MPSTLYTAADRFDSSGDHVYAPADTFAIATSLILSQRRGKPDDLGNFDARGLYTAVDRFDSGGDRVYAPTDAFAVTTSESHPAPLGKFARVKHVLCSVGRRLRHMFPN</sequence>
<dbReference type="EMBL" id="JARJCN010000166">
    <property type="protein sequence ID" value="KAJ7065990.1"/>
    <property type="molecule type" value="Genomic_DNA"/>
</dbReference>
<protein>
    <submittedName>
        <fullName evidence="1">Uncharacterized protein</fullName>
    </submittedName>
</protein>
<keyword evidence="2" id="KW-1185">Reference proteome</keyword>